<protein>
    <submittedName>
        <fullName evidence="2">Uncharacterized protein</fullName>
    </submittedName>
</protein>
<dbReference type="GeneID" id="93132018"/>
<reference evidence="2 3" key="1">
    <citation type="submission" date="2020-12" db="EMBL/GenBank/DDBJ databases">
        <title>FDA dAtabase for Regulatory Grade micrObial Sequences (FDA-ARGOS): Supporting development and validation of Infectious Disease Dx tests.</title>
        <authorList>
            <person name="Kerrigan L."/>
            <person name="Long C."/>
            <person name="Tallon L."/>
            <person name="Sadzewicz L."/>
            <person name="Zhao X."/>
            <person name="Boylan J."/>
            <person name="Ott S."/>
            <person name="Bowen H."/>
            <person name="Vavikolanu K."/>
            <person name="Mehta A."/>
            <person name="Aluvathingal J."/>
            <person name="Nadendla S."/>
            <person name="Yan Y."/>
            <person name="Sichtig H."/>
        </authorList>
    </citation>
    <scope>NUCLEOTIDE SEQUENCE [LARGE SCALE GENOMIC DNA]</scope>
    <source>
        <strain evidence="2 3">FDAARGOS_1031</strain>
    </source>
</reference>
<feature type="signal peptide" evidence="1">
    <location>
        <begin position="1"/>
        <end position="19"/>
    </location>
</feature>
<keyword evidence="1" id="KW-0732">Signal</keyword>
<name>A0A7T7UWT6_9FLAO</name>
<dbReference type="KEGG" id="egm:AYC65_03845"/>
<proteinExistence type="predicted"/>
<dbReference type="AlphaFoldDB" id="A0A7T7UWT6"/>
<dbReference type="Proteomes" id="UP000595426">
    <property type="component" value="Chromosome"/>
</dbReference>
<keyword evidence="3" id="KW-1185">Reference proteome</keyword>
<evidence type="ECO:0000256" key="1">
    <source>
        <dbReference type="SAM" id="SignalP"/>
    </source>
</evidence>
<feature type="chain" id="PRO_5032571327" evidence="1">
    <location>
        <begin position="20"/>
        <end position="94"/>
    </location>
</feature>
<dbReference type="EMBL" id="CP067018">
    <property type="protein sequence ID" value="QQN57698.1"/>
    <property type="molecule type" value="Genomic_DNA"/>
</dbReference>
<evidence type="ECO:0000313" key="2">
    <source>
        <dbReference type="EMBL" id="QQN57698.1"/>
    </source>
</evidence>
<evidence type="ECO:0000313" key="3">
    <source>
        <dbReference type="Proteomes" id="UP000595426"/>
    </source>
</evidence>
<dbReference type="RefSeq" id="WP_034866394.1">
    <property type="nucleotide sequence ID" value="NZ_CBCSDR010000003.1"/>
</dbReference>
<sequence>MKLLKFTALFLLSISIANCSSDREITTVTNPEVKPDPTAKPEDKKILIPSSFELVKDSIWSDSKTHTITVSTDRVHQSFLQESLYIGQLVQNKN</sequence>
<gene>
    <name evidence="2" type="ORF">I6H88_14770</name>
</gene>
<organism evidence="2 3">
    <name type="scientific">Elizabethkingia bruuniana</name>
    <dbReference type="NCBI Taxonomy" id="1756149"/>
    <lineage>
        <taxon>Bacteria</taxon>
        <taxon>Pseudomonadati</taxon>
        <taxon>Bacteroidota</taxon>
        <taxon>Flavobacteriia</taxon>
        <taxon>Flavobacteriales</taxon>
        <taxon>Weeksellaceae</taxon>
        <taxon>Elizabethkingia</taxon>
    </lineage>
</organism>
<accession>A0A7T7UWT6</accession>
<dbReference type="OrthoDB" id="1244261at2"/>